<sequence>MDAIRTPRTPNGQPAFPAHAHHGVRPPSSQARVAEARVCASTRTPAPTIDDRARSRGSRRPEWIDLDGRRGGSYTRGSGLGVQGPALDSDSGPPRAGRSLRHGFSIAGYSTASEEHSSEYGSEPASSEGDDNEGGNESDRMDSTCAVFAREAGKAEGDGQGDLVHPECVDCRPQQTVQRTSTVFF</sequence>
<name>S8F7J9_FOMSC</name>
<protein>
    <submittedName>
        <fullName evidence="2">Uncharacterized protein</fullName>
    </submittedName>
</protein>
<feature type="compositionally biased region" description="Basic and acidic residues" evidence="1">
    <location>
        <begin position="49"/>
        <end position="70"/>
    </location>
</feature>
<reference evidence="2 3" key="1">
    <citation type="journal article" date="2012" name="Science">
        <title>The Paleozoic origin of enzymatic lignin decomposition reconstructed from 31 fungal genomes.</title>
        <authorList>
            <person name="Floudas D."/>
            <person name="Binder M."/>
            <person name="Riley R."/>
            <person name="Barry K."/>
            <person name="Blanchette R.A."/>
            <person name="Henrissat B."/>
            <person name="Martinez A.T."/>
            <person name="Otillar R."/>
            <person name="Spatafora J.W."/>
            <person name="Yadav J.S."/>
            <person name="Aerts A."/>
            <person name="Benoit I."/>
            <person name="Boyd A."/>
            <person name="Carlson A."/>
            <person name="Copeland A."/>
            <person name="Coutinho P.M."/>
            <person name="de Vries R.P."/>
            <person name="Ferreira P."/>
            <person name="Findley K."/>
            <person name="Foster B."/>
            <person name="Gaskell J."/>
            <person name="Glotzer D."/>
            <person name="Gorecki P."/>
            <person name="Heitman J."/>
            <person name="Hesse C."/>
            <person name="Hori C."/>
            <person name="Igarashi K."/>
            <person name="Jurgens J.A."/>
            <person name="Kallen N."/>
            <person name="Kersten P."/>
            <person name="Kohler A."/>
            <person name="Kuees U."/>
            <person name="Kumar T.K.A."/>
            <person name="Kuo A."/>
            <person name="LaButti K."/>
            <person name="Larrondo L.F."/>
            <person name="Lindquist E."/>
            <person name="Ling A."/>
            <person name="Lombard V."/>
            <person name="Lucas S."/>
            <person name="Lundell T."/>
            <person name="Martin R."/>
            <person name="McLaughlin D.J."/>
            <person name="Morgenstern I."/>
            <person name="Morin E."/>
            <person name="Murat C."/>
            <person name="Nagy L.G."/>
            <person name="Nolan M."/>
            <person name="Ohm R.A."/>
            <person name="Patyshakuliyeva A."/>
            <person name="Rokas A."/>
            <person name="Ruiz-Duenas F.J."/>
            <person name="Sabat G."/>
            <person name="Salamov A."/>
            <person name="Samejima M."/>
            <person name="Schmutz J."/>
            <person name="Slot J.C."/>
            <person name="St John F."/>
            <person name="Stenlid J."/>
            <person name="Sun H."/>
            <person name="Sun S."/>
            <person name="Syed K."/>
            <person name="Tsang A."/>
            <person name="Wiebenga A."/>
            <person name="Young D."/>
            <person name="Pisabarro A."/>
            <person name="Eastwood D.C."/>
            <person name="Martin F."/>
            <person name="Cullen D."/>
            <person name="Grigoriev I.V."/>
            <person name="Hibbett D.S."/>
        </authorList>
    </citation>
    <scope>NUCLEOTIDE SEQUENCE</scope>
    <source>
        <strain evidence="3">FP-58527</strain>
    </source>
</reference>
<dbReference type="InParanoid" id="S8F7J9"/>
<evidence type="ECO:0000313" key="2">
    <source>
        <dbReference type="EMBL" id="EPS97620.1"/>
    </source>
</evidence>
<gene>
    <name evidence="2" type="ORF">FOMPIDRAFT_1052191</name>
</gene>
<dbReference type="HOGENOM" id="CLU_1461354_0_0_1"/>
<evidence type="ECO:0000256" key="1">
    <source>
        <dbReference type="SAM" id="MobiDB-lite"/>
    </source>
</evidence>
<dbReference type="Proteomes" id="UP000015241">
    <property type="component" value="Unassembled WGS sequence"/>
</dbReference>
<accession>S8F7J9</accession>
<proteinExistence type="predicted"/>
<dbReference type="EMBL" id="KE504174">
    <property type="protein sequence ID" value="EPS97620.1"/>
    <property type="molecule type" value="Genomic_DNA"/>
</dbReference>
<keyword evidence="3" id="KW-1185">Reference proteome</keyword>
<dbReference type="AlphaFoldDB" id="S8F7J9"/>
<evidence type="ECO:0000313" key="3">
    <source>
        <dbReference type="Proteomes" id="UP000015241"/>
    </source>
</evidence>
<feature type="region of interest" description="Disordered" evidence="1">
    <location>
        <begin position="1"/>
        <end position="144"/>
    </location>
</feature>
<organism evidence="2 3">
    <name type="scientific">Fomitopsis schrenkii</name>
    <name type="common">Brown rot fungus</name>
    <dbReference type="NCBI Taxonomy" id="2126942"/>
    <lineage>
        <taxon>Eukaryota</taxon>
        <taxon>Fungi</taxon>
        <taxon>Dikarya</taxon>
        <taxon>Basidiomycota</taxon>
        <taxon>Agaricomycotina</taxon>
        <taxon>Agaricomycetes</taxon>
        <taxon>Polyporales</taxon>
        <taxon>Fomitopsis</taxon>
    </lineage>
</organism>